<dbReference type="RefSeq" id="WP_023230100.1">
    <property type="nucleotide sequence ID" value="NZ_CAIZBA010000008.1"/>
</dbReference>
<dbReference type="AlphaFoldDB" id="A0A742SFZ8"/>
<dbReference type="EMBL" id="DAAULQ010000018">
    <property type="protein sequence ID" value="HAF1483368.1"/>
    <property type="molecule type" value="Genomic_DNA"/>
</dbReference>
<name>A0A742SFZ8_SALER</name>
<protein>
    <submittedName>
        <fullName evidence="2">Uncharacterized protein</fullName>
    </submittedName>
</protein>
<sequence length="53" mass="5876">MALRLSGLPHCYQPGGNARWRCAYRAYRIDISLVVMPDGASLIGPTALISAWW</sequence>
<dbReference type="EMBL" id="DAAUPN010000012">
    <property type="protein sequence ID" value="HAF2226007.1"/>
    <property type="molecule type" value="Genomic_DNA"/>
</dbReference>
<dbReference type="EMBL" id="DAAVFB010000007">
    <property type="protein sequence ID" value="HAF4391712.1"/>
    <property type="molecule type" value="Genomic_DNA"/>
</dbReference>
<evidence type="ECO:0000313" key="6">
    <source>
        <dbReference type="EMBL" id="HAF6183004.1"/>
    </source>
</evidence>
<organism evidence="2">
    <name type="scientific">Salmonella enterica</name>
    <name type="common">Salmonella choleraesuis</name>
    <dbReference type="NCBI Taxonomy" id="28901"/>
    <lineage>
        <taxon>Bacteria</taxon>
        <taxon>Pseudomonadati</taxon>
        <taxon>Pseudomonadota</taxon>
        <taxon>Gammaproteobacteria</taxon>
        <taxon>Enterobacterales</taxon>
        <taxon>Enterobacteriaceae</taxon>
        <taxon>Salmonella</taxon>
    </lineage>
</organism>
<evidence type="ECO:0000313" key="5">
    <source>
        <dbReference type="EMBL" id="HAF4391712.1"/>
    </source>
</evidence>
<dbReference type="EMBL" id="DAAUMT010000021">
    <property type="protein sequence ID" value="HAF1401084.1"/>
    <property type="molecule type" value="Genomic_DNA"/>
</dbReference>
<evidence type="ECO:0000313" key="4">
    <source>
        <dbReference type="EMBL" id="HAF2747404.1"/>
    </source>
</evidence>
<dbReference type="EMBL" id="DAAVQE010000006">
    <property type="protein sequence ID" value="HAF6183004.1"/>
    <property type="molecule type" value="Genomic_DNA"/>
</dbReference>
<reference evidence="2" key="2">
    <citation type="submission" date="2020-02" db="EMBL/GenBank/DDBJ databases">
        <authorList>
            <consortium name="NCBI Pathogen Detection Project"/>
        </authorList>
    </citation>
    <scope>NUCLEOTIDE SEQUENCE</scope>
    <source>
        <strain evidence="6">MA.CK_98/00004400</strain>
        <strain evidence="5">MA.CK_99/00000642</strain>
        <strain evidence="2">MA.RM_367</strain>
        <strain evidence="4">MA.RM_463</strain>
        <strain evidence="3">MA.RM_466</strain>
        <strain evidence="1">MA.RM_478</strain>
    </source>
</reference>
<reference evidence="2" key="1">
    <citation type="journal article" date="2018" name="Genome Biol.">
        <title>SKESA: strategic k-mer extension for scrupulous assemblies.</title>
        <authorList>
            <person name="Souvorov A."/>
            <person name="Agarwala R."/>
            <person name="Lipman D.J."/>
        </authorList>
    </citation>
    <scope>NUCLEOTIDE SEQUENCE</scope>
    <source>
        <strain evidence="6">MA.CK_98/00004400</strain>
        <strain evidence="5">MA.CK_99/00000642</strain>
        <strain evidence="2">MA.RM_367</strain>
        <strain evidence="4">MA.RM_463</strain>
        <strain evidence="3">MA.RM_466</strain>
        <strain evidence="1">MA.RM_478</strain>
    </source>
</reference>
<evidence type="ECO:0000313" key="3">
    <source>
        <dbReference type="EMBL" id="HAF2226007.1"/>
    </source>
</evidence>
<proteinExistence type="predicted"/>
<evidence type="ECO:0000313" key="2">
    <source>
        <dbReference type="EMBL" id="HAF1483368.1"/>
    </source>
</evidence>
<dbReference type="EMBL" id="DAAULU010000023">
    <property type="protein sequence ID" value="HAF2747404.1"/>
    <property type="molecule type" value="Genomic_DNA"/>
</dbReference>
<comment type="caution">
    <text evidence="2">The sequence shown here is derived from an EMBL/GenBank/DDBJ whole genome shotgun (WGS) entry which is preliminary data.</text>
</comment>
<accession>A0A742SFZ8</accession>
<gene>
    <name evidence="4" type="ORF">G8M10_004722</name>
    <name evidence="5" type="ORF">G8M63_003096</name>
    <name evidence="2" type="ORF">G8N68_004546</name>
    <name evidence="1" type="ORF">G9B75_004778</name>
    <name evidence="3" type="ORF">G9E75_003414</name>
    <name evidence="6" type="ORF">G9F17_003383</name>
</gene>
<evidence type="ECO:0000313" key="1">
    <source>
        <dbReference type="EMBL" id="HAF1401084.1"/>
    </source>
</evidence>